<keyword evidence="1" id="KW-0472">Membrane</keyword>
<keyword evidence="1" id="KW-0812">Transmembrane</keyword>
<evidence type="ECO:0000313" key="3">
    <source>
        <dbReference type="Proteomes" id="UP000632222"/>
    </source>
</evidence>
<dbReference type="Proteomes" id="UP000632222">
    <property type="component" value="Unassembled WGS sequence"/>
</dbReference>
<dbReference type="SUPFAM" id="SSF48371">
    <property type="entry name" value="ARM repeat"/>
    <property type="match status" value="1"/>
</dbReference>
<dbReference type="InterPro" id="IPR016024">
    <property type="entry name" value="ARM-type_fold"/>
</dbReference>
<sequence length="380" mass="43118">MLATLIVVVILGTLGWLSYVLLNPRLNSQPDLVYLVLTVCVVGGLVSILFTALYETLYFSYTEGMQRRVQSEQERWSEVWFAVLFEKAPLPAKVDEAGADTLMLLKESLKGEAADQIREIYDACGLLARDQQTMGGWNVLERRVRVLERWAVLADPRTHPTLVEFSLHPHPELRRLSLLSLARSMGFSEVGPAHVAVTFERLLNLDRFGSGWIEQVLVLLGSSAVKLIQDILVRFPYPMKLRALNALVRLRLWECLPECLPLLRDSNPDIRSAVLRVYSSLHYVPEDAASDVFELLNDPVWYVRSQAALACAGINDVWAVRRLYEALSDEAWWVRHNSAEVLAQKGEDGLQTLRKAAYEHPDRYARDMASKQLFVLQTDN</sequence>
<evidence type="ECO:0008006" key="4">
    <source>
        <dbReference type="Google" id="ProtNLM"/>
    </source>
</evidence>
<feature type="transmembrane region" description="Helical" evidence="1">
    <location>
        <begin position="32"/>
        <end position="58"/>
    </location>
</feature>
<dbReference type="Gene3D" id="1.25.10.10">
    <property type="entry name" value="Leucine-rich Repeat Variant"/>
    <property type="match status" value="1"/>
</dbReference>
<protein>
    <recommendedName>
        <fullName evidence="4">HEAT repeat domain-containing protein</fullName>
    </recommendedName>
</protein>
<gene>
    <name evidence="2" type="ORF">GCM10008938_48700</name>
</gene>
<name>A0ABQ2DG34_9DEIO</name>
<dbReference type="EMBL" id="BMOD01000036">
    <property type="protein sequence ID" value="GGJ56809.1"/>
    <property type="molecule type" value="Genomic_DNA"/>
</dbReference>
<evidence type="ECO:0000256" key="1">
    <source>
        <dbReference type="SAM" id="Phobius"/>
    </source>
</evidence>
<organism evidence="2 3">
    <name type="scientific">Deinococcus roseus</name>
    <dbReference type="NCBI Taxonomy" id="392414"/>
    <lineage>
        <taxon>Bacteria</taxon>
        <taxon>Thermotogati</taxon>
        <taxon>Deinococcota</taxon>
        <taxon>Deinococci</taxon>
        <taxon>Deinococcales</taxon>
        <taxon>Deinococcaceae</taxon>
        <taxon>Deinococcus</taxon>
    </lineage>
</organism>
<dbReference type="Pfam" id="PF13646">
    <property type="entry name" value="HEAT_2"/>
    <property type="match status" value="1"/>
</dbReference>
<proteinExistence type="predicted"/>
<keyword evidence="1" id="KW-1133">Transmembrane helix</keyword>
<accession>A0ABQ2DG34</accession>
<comment type="caution">
    <text evidence="2">The sequence shown here is derived from an EMBL/GenBank/DDBJ whole genome shotgun (WGS) entry which is preliminary data.</text>
</comment>
<dbReference type="InterPro" id="IPR011989">
    <property type="entry name" value="ARM-like"/>
</dbReference>
<evidence type="ECO:0000313" key="2">
    <source>
        <dbReference type="EMBL" id="GGJ56809.1"/>
    </source>
</evidence>
<keyword evidence="3" id="KW-1185">Reference proteome</keyword>
<reference evidence="3" key="1">
    <citation type="journal article" date="2019" name="Int. J. Syst. Evol. Microbiol.">
        <title>The Global Catalogue of Microorganisms (GCM) 10K type strain sequencing project: providing services to taxonomists for standard genome sequencing and annotation.</title>
        <authorList>
            <consortium name="The Broad Institute Genomics Platform"/>
            <consortium name="The Broad Institute Genome Sequencing Center for Infectious Disease"/>
            <person name="Wu L."/>
            <person name="Ma J."/>
        </authorList>
    </citation>
    <scope>NUCLEOTIDE SEQUENCE [LARGE SCALE GENOMIC DNA]</scope>
    <source>
        <strain evidence="3">JCM 14370</strain>
    </source>
</reference>